<keyword evidence="1" id="KW-0812">Transmembrane</keyword>
<evidence type="ECO:0000313" key="3">
    <source>
        <dbReference type="Proteomes" id="UP000266673"/>
    </source>
</evidence>
<dbReference type="OrthoDB" id="2352581at2759"/>
<name>A0A397W174_9GLOM</name>
<organism evidence="2 3">
    <name type="scientific">Gigaspora rosea</name>
    <dbReference type="NCBI Taxonomy" id="44941"/>
    <lineage>
        <taxon>Eukaryota</taxon>
        <taxon>Fungi</taxon>
        <taxon>Fungi incertae sedis</taxon>
        <taxon>Mucoromycota</taxon>
        <taxon>Glomeromycotina</taxon>
        <taxon>Glomeromycetes</taxon>
        <taxon>Diversisporales</taxon>
        <taxon>Gigasporaceae</taxon>
        <taxon>Gigaspora</taxon>
    </lineage>
</organism>
<comment type="caution">
    <text evidence="2">The sequence shown here is derived from an EMBL/GenBank/DDBJ whole genome shotgun (WGS) entry which is preliminary data.</text>
</comment>
<keyword evidence="1" id="KW-0472">Membrane</keyword>
<accession>A0A397W174</accession>
<keyword evidence="1" id="KW-1133">Transmembrane helix</keyword>
<keyword evidence="3" id="KW-1185">Reference proteome</keyword>
<evidence type="ECO:0000256" key="1">
    <source>
        <dbReference type="SAM" id="Phobius"/>
    </source>
</evidence>
<evidence type="ECO:0000313" key="2">
    <source>
        <dbReference type="EMBL" id="RIB25076.1"/>
    </source>
</evidence>
<reference evidence="2 3" key="1">
    <citation type="submission" date="2018-06" db="EMBL/GenBank/DDBJ databases">
        <title>Comparative genomics reveals the genomic features of Rhizophagus irregularis, R. cerebriforme, R. diaphanum and Gigaspora rosea, and their symbiotic lifestyle signature.</title>
        <authorList>
            <person name="Morin E."/>
            <person name="San Clemente H."/>
            <person name="Chen E.C.H."/>
            <person name="De La Providencia I."/>
            <person name="Hainaut M."/>
            <person name="Kuo A."/>
            <person name="Kohler A."/>
            <person name="Murat C."/>
            <person name="Tang N."/>
            <person name="Roy S."/>
            <person name="Loubradou J."/>
            <person name="Henrissat B."/>
            <person name="Grigoriev I.V."/>
            <person name="Corradi N."/>
            <person name="Roux C."/>
            <person name="Martin F.M."/>
        </authorList>
    </citation>
    <scope>NUCLEOTIDE SEQUENCE [LARGE SCALE GENOMIC DNA]</scope>
    <source>
        <strain evidence="2 3">DAOM 194757</strain>
    </source>
</reference>
<dbReference type="Proteomes" id="UP000266673">
    <property type="component" value="Unassembled WGS sequence"/>
</dbReference>
<dbReference type="EMBL" id="QKWP01000189">
    <property type="protein sequence ID" value="RIB25076.1"/>
    <property type="molecule type" value="Genomic_DNA"/>
</dbReference>
<feature type="transmembrane region" description="Helical" evidence="1">
    <location>
        <begin position="12"/>
        <end position="31"/>
    </location>
</feature>
<sequence length="242" mass="28066">MLLQEIIQKIGSFTSLLSPIEWFTWFTYFVIIPMCSLFGWLALPFVVVAFITANIFGAIQLLLRGETFAMKIDFNNLSIRKRHRKHKRLPFLSTREALRTVLPQASNEDIGKYDEQLNKVDNFDPVLIISPNRNWIAQNTYQNYQTVMNAFATNHLQPNNRRDENSLCVFHFSTVTELYTVRGNICRLHPNAFFDPNAQPQQEPIGTAWILTKVGVRKSDLVKMIGPLSSVRFLNQKWNMIK</sequence>
<feature type="transmembrane region" description="Helical" evidence="1">
    <location>
        <begin position="37"/>
        <end position="63"/>
    </location>
</feature>
<proteinExistence type="predicted"/>
<protein>
    <submittedName>
        <fullName evidence="2">Uncharacterized protein</fullName>
    </submittedName>
</protein>
<dbReference type="AlphaFoldDB" id="A0A397W174"/>
<gene>
    <name evidence="2" type="ORF">C2G38_2138964</name>
</gene>